<dbReference type="Gene3D" id="3.40.50.300">
    <property type="entry name" value="P-loop containing nucleotide triphosphate hydrolases"/>
    <property type="match status" value="1"/>
</dbReference>
<dbReference type="EMBL" id="BAABHB010000001">
    <property type="protein sequence ID" value="GAA4394609.1"/>
    <property type="molecule type" value="Genomic_DNA"/>
</dbReference>
<organism evidence="1 2">
    <name type="scientific">Nibrella viscosa</name>
    <dbReference type="NCBI Taxonomy" id="1084524"/>
    <lineage>
        <taxon>Bacteria</taxon>
        <taxon>Pseudomonadati</taxon>
        <taxon>Bacteroidota</taxon>
        <taxon>Cytophagia</taxon>
        <taxon>Cytophagales</taxon>
        <taxon>Spirosomataceae</taxon>
        <taxon>Nibrella</taxon>
    </lineage>
</organism>
<dbReference type="Proteomes" id="UP001500936">
    <property type="component" value="Unassembled WGS sequence"/>
</dbReference>
<keyword evidence="2" id="KW-1185">Reference proteome</keyword>
<evidence type="ECO:0008006" key="3">
    <source>
        <dbReference type="Google" id="ProtNLM"/>
    </source>
</evidence>
<dbReference type="PIRSF" id="PIRSF037081">
    <property type="entry name" value="P-loop_All4644_prd"/>
    <property type="match status" value="1"/>
</dbReference>
<accession>A0ABP8JQU2</accession>
<protein>
    <recommendedName>
        <fullName evidence="3">Kinase</fullName>
    </recommendedName>
</protein>
<dbReference type="Pfam" id="PF13671">
    <property type="entry name" value="AAA_33"/>
    <property type="match status" value="1"/>
</dbReference>
<dbReference type="InterPro" id="IPR027417">
    <property type="entry name" value="P-loop_NTPase"/>
</dbReference>
<comment type="caution">
    <text evidence="1">The sequence shown here is derived from an EMBL/GenBank/DDBJ whole genome shotgun (WGS) entry which is preliminary data.</text>
</comment>
<reference evidence="2" key="1">
    <citation type="journal article" date="2019" name="Int. J. Syst. Evol. Microbiol.">
        <title>The Global Catalogue of Microorganisms (GCM) 10K type strain sequencing project: providing services to taxonomists for standard genome sequencing and annotation.</title>
        <authorList>
            <consortium name="The Broad Institute Genomics Platform"/>
            <consortium name="The Broad Institute Genome Sequencing Center for Infectious Disease"/>
            <person name="Wu L."/>
            <person name="Ma J."/>
        </authorList>
    </citation>
    <scope>NUCLEOTIDE SEQUENCE [LARGE SCALE GENOMIC DNA]</scope>
    <source>
        <strain evidence="2">JCM 17925</strain>
    </source>
</reference>
<gene>
    <name evidence="1" type="ORF">GCM10023187_00620</name>
</gene>
<name>A0ABP8JQU2_9BACT</name>
<dbReference type="SUPFAM" id="SSF52540">
    <property type="entry name" value="P-loop containing nucleoside triphosphate hydrolases"/>
    <property type="match status" value="1"/>
</dbReference>
<proteinExistence type="predicted"/>
<dbReference type="PANTHER" id="PTHR12435">
    <property type="match status" value="1"/>
</dbReference>
<sequence>MNHPTIHLPASALILLIGVSGAGKSTFARRHFLPTEVISSDHCRALICDNENDQTVTADAFELLHVLAAKRLKRRRLTVIDATNVQAGARQSLMDLARQFDCPLVAIVLDMPEQVLNDRRKTRTDRSFADPVLHRQRRDLWLWTRYLEYEGFSKVYRLKSPEEVDQIRIIRQPEQ</sequence>
<dbReference type="InterPro" id="IPR017101">
    <property type="entry name" value="P-loop_ATP/GTP-bd_All4644_prd"/>
</dbReference>
<dbReference type="RefSeq" id="WP_345262758.1">
    <property type="nucleotide sequence ID" value="NZ_BAABHB010000001.1"/>
</dbReference>
<evidence type="ECO:0000313" key="2">
    <source>
        <dbReference type="Proteomes" id="UP001500936"/>
    </source>
</evidence>
<evidence type="ECO:0000313" key="1">
    <source>
        <dbReference type="EMBL" id="GAA4394609.1"/>
    </source>
</evidence>